<evidence type="ECO:0000256" key="1">
    <source>
        <dbReference type="ARBA" id="ARBA00011738"/>
    </source>
</evidence>
<dbReference type="PIRSF" id="PIRSF017306">
    <property type="entry name" value="Ureidogly_hydro"/>
    <property type="match status" value="1"/>
</dbReference>
<comment type="subunit">
    <text evidence="1">Homodimer.</text>
</comment>
<dbReference type="AlphaFoldDB" id="A0A0D1D5X7"/>
<proteinExistence type="predicted"/>
<dbReference type="Pfam" id="PF04115">
    <property type="entry name" value="Ureidogly_lyase"/>
    <property type="match status" value="1"/>
</dbReference>
<accession>A0A0D1D5X7</accession>
<dbReference type="CDD" id="cd20298">
    <property type="entry name" value="cupin_UAH"/>
    <property type="match status" value="1"/>
</dbReference>
<dbReference type="InterPro" id="IPR024060">
    <property type="entry name" value="Ureidoglycolate_lyase_dom_sf"/>
</dbReference>
<dbReference type="NCBIfam" id="NF002952">
    <property type="entry name" value="PRK03606.2-3"/>
    <property type="match status" value="1"/>
</dbReference>
<dbReference type="EMBL" id="JYFE01000050">
    <property type="protein sequence ID" value="KIT15368.1"/>
    <property type="molecule type" value="Genomic_DNA"/>
</dbReference>
<dbReference type="InterPro" id="IPR047233">
    <property type="entry name" value="UAH_cupin"/>
</dbReference>
<dbReference type="PANTHER" id="PTHR21221:SF1">
    <property type="entry name" value="UREIDOGLYCOLATE LYASE"/>
    <property type="match status" value="1"/>
</dbReference>
<keyword evidence="3 5" id="KW-0456">Lyase</keyword>
<dbReference type="NCBIfam" id="NF009932">
    <property type="entry name" value="PRK13395.1"/>
    <property type="match status" value="1"/>
</dbReference>
<gene>
    <name evidence="5" type="primary">allA</name>
    <name evidence="5" type="ORF">jaqu_28000</name>
</gene>
<comment type="catalytic activity">
    <reaction evidence="4">
        <text>(S)-ureidoglycolate = urea + glyoxylate</text>
        <dbReference type="Rhea" id="RHEA:11304"/>
        <dbReference type="ChEBI" id="CHEBI:16199"/>
        <dbReference type="ChEBI" id="CHEBI:36655"/>
        <dbReference type="ChEBI" id="CHEBI:57296"/>
        <dbReference type="EC" id="4.3.2.3"/>
    </reaction>
</comment>
<protein>
    <submittedName>
        <fullName evidence="5">AllA protein</fullName>
        <ecNumber evidence="5">4.3.2.3</ecNumber>
    </submittedName>
</protein>
<dbReference type="STRING" id="935700.jaqu_28000"/>
<dbReference type="InterPro" id="IPR007247">
    <property type="entry name" value="Ureidogly_lyase"/>
</dbReference>
<dbReference type="GO" id="GO:0000256">
    <property type="term" value="P:allantoin catabolic process"/>
    <property type="evidence" value="ECO:0007669"/>
    <property type="project" value="InterPro"/>
</dbReference>
<name>A0A0D1D5X7_9RHOB</name>
<dbReference type="GO" id="GO:0050385">
    <property type="term" value="F:ureidoglycolate lyase activity"/>
    <property type="evidence" value="ECO:0007669"/>
    <property type="project" value="UniProtKB-EC"/>
</dbReference>
<dbReference type="Proteomes" id="UP000032232">
    <property type="component" value="Unassembled WGS sequence"/>
</dbReference>
<evidence type="ECO:0000256" key="3">
    <source>
        <dbReference type="ARBA" id="ARBA00023239"/>
    </source>
</evidence>
<dbReference type="OrthoDB" id="9804602at2"/>
<dbReference type="Gene3D" id="2.60.120.480">
    <property type="entry name" value="Ureidoglycolate hydrolase"/>
    <property type="match status" value="1"/>
</dbReference>
<evidence type="ECO:0000256" key="2">
    <source>
        <dbReference type="ARBA" id="ARBA00022631"/>
    </source>
</evidence>
<sequence>MRRVETEPLTAETFAFFGEVLEVEGAPDKLINRGLCGRFHDRADLDFGDGRAGLSLFDAQPRGLPYTLDMVERHPDGSQAFVPMTEHPFLVIVAPDEGGVPGTPRAFLTNGAQGVNYRRGVWHGVCTPLHAPGRFAVIDRIGAGPNLQEHWFEDPWHVVAAR</sequence>
<organism evidence="5 6">
    <name type="scientific">Jannaschia aquimarina</name>
    <dbReference type="NCBI Taxonomy" id="935700"/>
    <lineage>
        <taxon>Bacteria</taxon>
        <taxon>Pseudomonadati</taxon>
        <taxon>Pseudomonadota</taxon>
        <taxon>Alphaproteobacteria</taxon>
        <taxon>Rhodobacterales</taxon>
        <taxon>Roseobacteraceae</taxon>
        <taxon>Jannaschia</taxon>
    </lineage>
</organism>
<reference evidence="5 6" key="1">
    <citation type="submission" date="2015-02" db="EMBL/GenBank/DDBJ databases">
        <title>Genome Sequence of Jannaschia aquimarina DSM28248, a member of the Roseobacter clade.</title>
        <authorList>
            <person name="Voget S."/>
            <person name="Daniel R."/>
        </authorList>
    </citation>
    <scope>NUCLEOTIDE SEQUENCE [LARGE SCALE GENOMIC DNA]</scope>
    <source>
        <strain evidence="5 6">GSW-M26</strain>
    </source>
</reference>
<comment type="caution">
    <text evidence="5">The sequence shown here is derived from an EMBL/GenBank/DDBJ whole genome shotgun (WGS) entry which is preliminary data.</text>
</comment>
<dbReference type="PANTHER" id="PTHR21221">
    <property type="entry name" value="UREIDOGLYCOLATE HYDROLASE"/>
    <property type="match status" value="1"/>
</dbReference>
<dbReference type="GO" id="GO:0004848">
    <property type="term" value="F:ureidoglycolate hydrolase activity"/>
    <property type="evidence" value="ECO:0007669"/>
    <property type="project" value="InterPro"/>
</dbReference>
<dbReference type="SUPFAM" id="SSF51182">
    <property type="entry name" value="RmlC-like cupins"/>
    <property type="match status" value="1"/>
</dbReference>
<evidence type="ECO:0000313" key="6">
    <source>
        <dbReference type="Proteomes" id="UP000032232"/>
    </source>
</evidence>
<keyword evidence="6" id="KW-1185">Reference proteome</keyword>
<evidence type="ECO:0000313" key="5">
    <source>
        <dbReference type="EMBL" id="KIT15368.1"/>
    </source>
</evidence>
<dbReference type="EC" id="4.3.2.3" evidence="5"/>
<dbReference type="GO" id="GO:0006144">
    <property type="term" value="P:purine nucleobase metabolic process"/>
    <property type="evidence" value="ECO:0007669"/>
    <property type="project" value="UniProtKB-KW"/>
</dbReference>
<dbReference type="InterPro" id="IPR011051">
    <property type="entry name" value="RmlC_Cupin_sf"/>
</dbReference>
<dbReference type="PATRIC" id="fig|935700.4.peg.2901"/>
<evidence type="ECO:0000256" key="4">
    <source>
        <dbReference type="ARBA" id="ARBA00047684"/>
    </source>
</evidence>
<dbReference type="RefSeq" id="WP_043919602.1">
    <property type="nucleotide sequence ID" value="NZ_FZPF01000008.1"/>
</dbReference>
<keyword evidence="2" id="KW-0659">Purine metabolism</keyword>